<dbReference type="PROSITE" id="PS00134">
    <property type="entry name" value="TRYPSIN_HIS"/>
    <property type="match status" value="1"/>
</dbReference>
<feature type="chain" id="PRO_5032532608" description="Peptidase S1 family protein" evidence="1">
    <location>
        <begin position="29"/>
        <end position="232"/>
    </location>
</feature>
<dbReference type="InterPro" id="IPR033116">
    <property type="entry name" value="TRYPSIN_SER"/>
</dbReference>
<dbReference type="GO" id="GO:0006508">
    <property type="term" value="P:proteolysis"/>
    <property type="evidence" value="ECO:0007669"/>
    <property type="project" value="InterPro"/>
</dbReference>
<dbReference type="PROSITE" id="PS00135">
    <property type="entry name" value="TRYPSIN_SER"/>
    <property type="match status" value="1"/>
</dbReference>
<dbReference type="InterPro" id="IPR043504">
    <property type="entry name" value="Peptidase_S1_PA_chymotrypsin"/>
</dbReference>
<dbReference type="InterPro" id="IPR009003">
    <property type="entry name" value="Peptidase_S1_PA"/>
</dbReference>
<feature type="signal peptide" evidence="1">
    <location>
        <begin position="1"/>
        <end position="28"/>
    </location>
</feature>
<proteinExistence type="predicted"/>
<dbReference type="AlphaFoldDB" id="A0A840FA53"/>
<organism evidence="2 3">
    <name type="scientific">Gordonia humi</name>
    <dbReference type="NCBI Taxonomy" id="686429"/>
    <lineage>
        <taxon>Bacteria</taxon>
        <taxon>Bacillati</taxon>
        <taxon>Actinomycetota</taxon>
        <taxon>Actinomycetes</taxon>
        <taxon>Mycobacteriales</taxon>
        <taxon>Gordoniaceae</taxon>
        <taxon>Gordonia</taxon>
    </lineage>
</organism>
<dbReference type="Proteomes" id="UP000551501">
    <property type="component" value="Unassembled WGS sequence"/>
</dbReference>
<dbReference type="Gene3D" id="2.40.10.10">
    <property type="entry name" value="Trypsin-like serine proteases"/>
    <property type="match status" value="2"/>
</dbReference>
<comment type="caution">
    <text evidence="2">The sequence shown here is derived from an EMBL/GenBank/DDBJ whole genome shotgun (WGS) entry which is preliminary data.</text>
</comment>
<dbReference type="InterPro" id="IPR018114">
    <property type="entry name" value="TRYPSIN_HIS"/>
</dbReference>
<protein>
    <recommendedName>
        <fullName evidence="4">Peptidase S1 family protein</fullName>
    </recommendedName>
</protein>
<evidence type="ECO:0000256" key="1">
    <source>
        <dbReference type="SAM" id="SignalP"/>
    </source>
</evidence>
<evidence type="ECO:0008006" key="4">
    <source>
        <dbReference type="Google" id="ProtNLM"/>
    </source>
</evidence>
<dbReference type="EMBL" id="JACIFP010000001">
    <property type="protein sequence ID" value="MBB4137030.1"/>
    <property type="molecule type" value="Genomic_DNA"/>
</dbReference>
<sequence>MRFLKRMLVGLAAVATTAALLPAGPADAAPRATIGGGSGIVIANNALCTMTAVGHDRAGRLVGLTAAHCGGVGNTIRSERNRAAGVIGTIVTRSPSLDVAVIRLDPSRVHAVRQVGKARIHKVGVYPRPLSNVCKAGRTTGFTCGPTLVHDGPETLSYVCADHGDSGGPIIVAGRLVGMLNGALRIAGPGSPSIPCVDPAIPLYSPMIATKMTDILRPLNQTNFVGAGFRVL</sequence>
<dbReference type="SUPFAM" id="SSF50494">
    <property type="entry name" value="Trypsin-like serine proteases"/>
    <property type="match status" value="1"/>
</dbReference>
<dbReference type="GO" id="GO:0004252">
    <property type="term" value="F:serine-type endopeptidase activity"/>
    <property type="evidence" value="ECO:0007669"/>
    <property type="project" value="InterPro"/>
</dbReference>
<accession>A0A840FA53</accession>
<name>A0A840FA53_9ACTN</name>
<keyword evidence="3" id="KW-1185">Reference proteome</keyword>
<gene>
    <name evidence="2" type="ORF">BKA16_003582</name>
</gene>
<keyword evidence="1" id="KW-0732">Signal</keyword>
<dbReference type="RefSeq" id="WP_343067495.1">
    <property type="nucleotide sequence ID" value="NZ_BAABHL010000126.1"/>
</dbReference>
<evidence type="ECO:0000313" key="3">
    <source>
        <dbReference type="Proteomes" id="UP000551501"/>
    </source>
</evidence>
<evidence type="ECO:0000313" key="2">
    <source>
        <dbReference type="EMBL" id="MBB4137030.1"/>
    </source>
</evidence>
<dbReference type="CDD" id="cd21112">
    <property type="entry name" value="alphaLP-like"/>
    <property type="match status" value="1"/>
</dbReference>
<reference evidence="2 3" key="1">
    <citation type="submission" date="2020-08" db="EMBL/GenBank/DDBJ databases">
        <title>Sequencing the genomes of 1000 actinobacteria strains.</title>
        <authorList>
            <person name="Klenk H.-P."/>
        </authorList>
    </citation>
    <scope>NUCLEOTIDE SEQUENCE [LARGE SCALE GENOMIC DNA]</scope>
    <source>
        <strain evidence="2 3">DSM 45298</strain>
    </source>
</reference>